<protein>
    <submittedName>
        <fullName evidence="2">Uncharacterized protein</fullName>
    </submittedName>
</protein>
<evidence type="ECO:0000256" key="1">
    <source>
        <dbReference type="SAM" id="Phobius"/>
    </source>
</evidence>
<accession>A0A7W1XQK6</accession>
<reference evidence="2 3" key="1">
    <citation type="submission" date="2020-07" db="EMBL/GenBank/DDBJ databases">
        <title>Thermoactinomyces phylogeny.</title>
        <authorList>
            <person name="Dunlap C."/>
        </authorList>
    </citation>
    <scope>NUCLEOTIDE SEQUENCE [LARGE SCALE GENOMIC DNA]</scope>
    <source>
        <strain evidence="2 3">AMNI-1</strain>
    </source>
</reference>
<organism evidence="2 3">
    <name type="scientific">Thermoactinomyces mirandus</name>
    <dbReference type="NCBI Taxonomy" id="2756294"/>
    <lineage>
        <taxon>Bacteria</taxon>
        <taxon>Bacillati</taxon>
        <taxon>Bacillota</taxon>
        <taxon>Bacilli</taxon>
        <taxon>Bacillales</taxon>
        <taxon>Thermoactinomycetaceae</taxon>
        <taxon>Thermoactinomyces</taxon>
    </lineage>
</organism>
<gene>
    <name evidence="2" type="ORF">H2C83_03155</name>
</gene>
<feature type="transmembrane region" description="Helical" evidence="1">
    <location>
        <begin position="7"/>
        <end position="24"/>
    </location>
</feature>
<keyword evidence="1" id="KW-1133">Transmembrane helix</keyword>
<dbReference type="RefSeq" id="WP_181737696.1">
    <property type="nucleotide sequence ID" value="NZ_JACEOL010000009.1"/>
</dbReference>
<dbReference type="Proteomes" id="UP000538292">
    <property type="component" value="Unassembled WGS sequence"/>
</dbReference>
<sequence length="61" mass="6924">MKIKHMGIFFIVMAVIYTSVELLVEAGESFNFFVPLALLVGGIHALVRKDRDEKIFKKNKA</sequence>
<evidence type="ECO:0000313" key="3">
    <source>
        <dbReference type="Proteomes" id="UP000538292"/>
    </source>
</evidence>
<keyword evidence="3" id="KW-1185">Reference proteome</keyword>
<feature type="transmembrane region" description="Helical" evidence="1">
    <location>
        <begin position="30"/>
        <end position="47"/>
    </location>
</feature>
<keyword evidence="1" id="KW-0812">Transmembrane</keyword>
<dbReference type="EMBL" id="JACEOL010000009">
    <property type="protein sequence ID" value="MBA4601335.1"/>
    <property type="molecule type" value="Genomic_DNA"/>
</dbReference>
<keyword evidence="1" id="KW-0472">Membrane</keyword>
<comment type="caution">
    <text evidence="2">The sequence shown here is derived from an EMBL/GenBank/DDBJ whole genome shotgun (WGS) entry which is preliminary data.</text>
</comment>
<proteinExistence type="predicted"/>
<name>A0A7W1XQK6_9BACL</name>
<evidence type="ECO:0000313" key="2">
    <source>
        <dbReference type="EMBL" id="MBA4601335.1"/>
    </source>
</evidence>
<dbReference type="AlphaFoldDB" id="A0A7W1XQK6"/>